<name>A0A2H6KD73_9APIC</name>
<dbReference type="Proteomes" id="UP000236319">
    <property type="component" value="Unassembled WGS sequence"/>
</dbReference>
<evidence type="ECO:0000313" key="2">
    <source>
        <dbReference type="Proteomes" id="UP000236319"/>
    </source>
</evidence>
<evidence type="ECO:0000313" key="1">
    <source>
        <dbReference type="EMBL" id="GBE60941.1"/>
    </source>
</evidence>
<keyword evidence="2" id="KW-1185">Reference proteome</keyword>
<accession>A0A2H6KD73</accession>
<gene>
    <name evidence="1" type="ORF">BOVATA_024340</name>
</gene>
<dbReference type="GeneID" id="39874711"/>
<comment type="caution">
    <text evidence="1">The sequence shown here is derived from an EMBL/GenBank/DDBJ whole genome shotgun (WGS) entry which is preliminary data.</text>
</comment>
<dbReference type="AlphaFoldDB" id="A0A2H6KD73"/>
<sequence length="100" mass="11101">METLPEDAKIALLDFCSRHELFAKSILPTLEAKPALVPRNTAAAVAILDIYELSGSTSLSSLVRWAVDVLADQRTRTDQSLRHRLQQAAIRHGIEHQLSI</sequence>
<dbReference type="EMBL" id="BDSA01000002">
    <property type="protein sequence ID" value="GBE60941.1"/>
    <property type="molecule type" value="Genomic_DNA"/>
</dbReference>
<protein>
    <submittedName>
        <fullName evidence="1">Peptide ABC transporter permease, putative</fullName>
    </submittedName>
</protein>
<dbReference type="RefSeq" id="XP_028867184.1">
    <property type="nucleotide sequence ID" value="XM_029011351.1"/>
</dbReference>
<organism evidence="1 2">
    <name type="scientific">Babesia ovata</name>
    <dbReference type="NCBI Taxonomy" id="189622"/>
    <lineage>
        <taxon>Eukaryota</taxon>
        <taxon>Sar</taxon>
        <taxon>Alveolata</taxon>
        <taxon>Apicomplexa</taxon>
        <taxon>Aconoidasida</taxon>
        <taxon>Piroplasmida</taxon>
        <taxon>Babesiidae</taxon>
        <taxon>Babesia</taxon>
    </lineage>
</organism>
<reference evidence="1 2" key="1">
    <citation type="journal article" date="2017" name="BMC Genomics">
        <title>Whole-genome assembly of Babesia ovata and comparative genomics between closely related pathogens.</title>
        <authorList>
            <person name="Yamagishi J."/>
            <person name="Asada M."/>
            <person name="Hakimi H."/>
            <person name="Tanaka T.Q."/>
            <person name="Sugimoto C."/>
            <person name="Kawazu S."/>
        </authorList>
    </citation>
    <scope>NUCLEOTIDE SEQUENCE [LARGE SCALE GENOMIC DNA]</scope>
    <source>
        <strain evidence="1 2">Miyake</strain>
    </source>
</reference>
<proteinExistence type="predicted"/>
<dbReference type="VEuPathDB" id="PiroplasmaDB:BOVATA_024340"/>